<dbReference type="AlphaFoldDB" id="A0A9P8AN65"/>
<dbReference type="EMBL" id="MU250559">
    <property type="protein sequence ID" value="KAG7441560.1"/>
    <property type="molecule type" value="Genomic_DNA"/>
</dbReference>
<sequence length="200" mass="22056">MAIDDEVEIVVNHDPSSGNIVDGSKVPLPRFRKKSKTYVRSKEVRPEVILLPYAEVPGMDLSSRLYQLAEATVAKAKANEAAIQARKRPHVASLHAFGDSAFTLAAVDLAINNEASADTLSKASTLVKDGDHLNPSEAVLRSREGDLRNDIVATTHKIEYLLQYRAFVVSHHREVVQQLELRLPPPSLEEEIRPLGYVSA</sequence>
<protein>
    <submittedName>
        <fullName evidence="1">Uncharacterized protein</fullName>
    </submittedName>
</protein>
<dbReference type="Proteomes" id="UP000812287">
    <property type="component" value="Unassembled WGS sequence"/>
</dbReference>
<dbReference type="GeneID" id="66106794"/>
<dbReference type="OrthoDB" id="3049135at2759"/>
<evidence type="ECO:0000313" key="2">
    <source>
        <dbReference type="Proteomes" id="UP000812287"/>
    </source>
</evidence>
<reference evidence="1" key="1">
    <citation type="submission" date="2020-11" db="EMBL/GenBank/DDBJ databases">
        <title>Adaptations for nitrogen fixation in a non-lichenized fungal sporocarp promotes dispersal by wood-feeding termites.</title>
        <authorList>
            <consortium name="DOE Joint Genome Institute"/>
            <person name="Koch R.A."/>
            <person name="Yoon G."/>
            <person name="Arayal U."/>
            <person name="Lail K."/>
            <person name="Amirebrahimi M."/>
            <person name="Labutti K."/>
            <person name="Lipzen A."/>
            <person name="Riley R."/>
            <person name="Barry K."/>
            <person name="Henrissat B."/>
            <person name="Grigoriev I.V."/>
            <person name="Herr J.R."/>
            <person name="Aime M.C."/>
        </authorList>
    </citation>
    <scope>NUCLEOTIDE SEQUENCE</scope>
    <source>
        <strain evidence="1">MCA 3950</strain>
    </source>
</reference>
<evidence type="ECO:0000313" key="1">
    <source>
        <dbReference type="EMBL" id="KAG7441560.1"/>
    </source>
</evidence>
<keyword evidence="2" id="KW-1185">Reference proteome</keyword>
<comment type="caution">
    <text evidence="1">The sequence shown here is derived from an EMBL/GenBank/DDBJ whole genome shotgun (WGS) entry which is preliminary data.</text>
</comment>
<name>A0A9P8AN65_9AGAR</name>
<dbReference type="RefSeq" id="XP_043035060.1">
    <property type="nucleotide sequence ID" value="XM_043184497.1"/>
</dbReference>
<gene>
    <name evidence="1" type="ORF">BT62DRAFT_923324</name>
</gene>
<proteinExistence type="predicted"/>
<accession>A0A9P8AN65</accession>
<organism evidence="1 2">
    <name type="scientific">Guyanagaster necrorhizus</name>
    <dbReference type="NCBI Taxonomy" id="856835"/>
    <lineage>
        <taxon>Eukaryota</taxon>
        <taxon>Fungi</taxon>
        <taxon>Dikarya</taxon>
        <taxon>Basidiomycota</taxon>
        <taxon>Agaricomycotina</taxon>
        <taxon>Agaricomycetes</taxon>
        <taxon>Agaricomycetidae</taxon>
        <taxon>Agaricales</taxon>
        <taxon>Marasmiineae</taxon>
        <taxon>Physalacriaceae</taxon>
        <taxon>Guyanagaster</taxon>
    </lineage>
</organism>